<accession>A0A2S5R7E1</accession>
<reference evidence="1 2" key="1">
    <citation type="submission" date="2017-11" db="EMBL/GenBank/DDBJ databases">
        <title>Comparative genomic analysis of Holospora spp., intranuclear symbionts of paramecia.</title>
        <authorList>
            <person name="Garushyants S.K."/>
            <person name="Beliavskaya A."/>
            <person name="Malko D.B."/>
            <person name="Logacheva M.D."/>
            <person name="Rautian M.S."/>
            <person name="Gelfand M.S."/>
        </authorList>
    </citation>
    <scope>NUCLEOTIDE SEQUENCE [LARGE SCALE GENOMIC DNA]</scope>
    <source>
        <strain evidence="2">02AZ16</strain>
    </source>
</reference>
<dbReference type="Proteomes" id="UP000239425">
    <property type="component" value="Unassembled WGS sequence"/>
</dbReference>
<proteinExistence type="predicted"/>
<organism evidence="1 2">
    <name type="scientific">Holospora curviuscula</name>
    <dbReference type="NCBI Taxonomy" id="1082868"/>
    <lineage>
        <taxon>Bacteria</taxon>
        <taxon>Pseudomonadati</taxon>
        <taxon>Pseudomonadota</taxon>
        <taxon>Alphaproteobacteria</taxon>
        <taxon>Holosporales</taxon>
        <taxon>Holosporaceae</taxon>
        <taxon>Holospora</taxon>
    </lineage>
</organism>
<keyword evidence="2" id="KW-1185">Reference proteome</keyword>
<evidence type="ECO:0000313" key="2">
    <source>
        <dbReference type="Proteomes" id="UP000239425"/>
    </source>
</evidence>
<gene>
    <name evidence="1" type="ORF">HCUR_01305</name>
</gene>
<comment type="caution">
    <text evidence="1">The sequence shown here is derived from an EMBL/GenBank/DDBJ whole genome shotgun (WGS) entry which is preliminary data.</text>
</comment>
<dbReference type="EMBL" id="PHHC01000123">
    <property type="protein sequence ID" value="PPE03259.1"/>
    <property type="molecule type" value="Genomic_DNA"/>
</dbReference>
<protein>
    <submittedName>
        <fullName evidence="1">Uncharacterized protein</fullName>
    </submittedName>
</protein>
<sequence length="67" mass="7815">MGAFSLVQLLVLLFSVTLWYGEKNLLRLRENLYLTLAFSIFYALGNRLKGVMWETPSKAWFSIQCRP</sequence>
<evidence type="ECO:0000313" key="1">
    <source>
        <dbReference type="EMBL" id="PPE03259.1"/>
    </source>
</evidence>
<dbReference type="RefSeq" id="WP_207760962.1">
    <property type="nucleotide sequence ID" value="NZ_PHHC01000123.1"/>
</dbReference>
<dbReference type="AlphaFoldDB" id="A0A2S5R7E1"/>
<name>A0A2S5R7E1_9PROT</name>